<evidence type="ECO:0000256" key="6">
    <source>
        <dbReference type="ARBA" id="ARBA00023027"/>
    </source>
</evidence>
<sequence>MKSYNIIVLPGDGIGPEVINQAVKVLTTCAELFSFQIELNYDWIGAAAITHTGETITENTLKKYEKADAILLGTFDDSTADRDINIKNQNEKGLLNLHHFLGLFAKIRPIKIHQQLLVKSPLKSKIIKGTDMIIYQEMSESIQFIPEKKNQNSPSELSEYSIKKIERIGHLAFQTAQKRKHTICLMENANFFEISTHWKNVIEKLSKQYPDVQLKHLDIDQAAIQLLVNPLQFDVILTSNMFDNKLTGLVHEISGSIELLAAISTGNSTTIFQPSHSAFPEIKGMDKGNPMAAILSVALMLEHLGENAAAKLINDAIAWCIEEELTTLDINNQNPLSCAMVGDMIDLFIAKNGTIDFDVKSINRDIFYI</sequence>
<dbReference type="GO" id="GO:0005829">
    <property type="term" value="C:cytosol"/>
    <property type="evidence" value="ECO:0007669"/>
    <property type="project" value="TreeGrafter"/>
</dbReference>
<feature type="domain" description="Isopropylmalate dehydrogenase-like" evidence="8">
    <location>
        <begin position="5"/>
        <end position="345"/>
    </location>
</feature>
<dbReference type="PANTHER" id="PTHR42979:SF1">
    <property type="entry name" value="3-ISOPROPYLMALATE DEHYDROGENASE"/>
    <property type="match status" value="1"/>
</dbReference>
<accession>A0A2W1MX83</accession>
<keyword evidence="1" id="KW-0432">Leucine biosynthesis</keyword>
<keyword evidence="4" id="KW-0460">Magnesium</keyword>
<keyword evidence="6" id="KW-0520">NAD</keyword>
<protein>
    <submittedName>
        <fullName evidence="9">3-isopropylmalate dehydrogenase</fullName>
    </submittedName>
</protein>
<keyword evidence="5" id="KW-0560">Oxidoreductase</keyword>
<dbReference type="RefSeq" id="WP_111064605.1">
    <property type="nucleotide sequence ID" value="NZ_JBHUCU010000001.1"/>
</dbReference>
<organism evidence="9 10">
    <name type="scientific">Putridiphycobacter roseus</name>
    <dbReference type="NCBI Taxonomy" id="2219161"/>
    <lineage>
        <taxon>Bacteria</taxon>
        <taxon>Pseudomonadati</taxon>
        <taxon>Bacteroidota</taxon>
        <taxon>Flavobacteriia</taxon>
        <taxon>Flavobacteriales</taxon>
        <taxon>Crocinitomicaceae</taxon>
        <taxon>Putridiphycobacter</taxon>
    </lineage>
</organism>
<dbReference type="PANTHER" id="PTHR42979">
    <property type="entry name" value="3-ISOPROPYLMALATE DEHYDROGENASE"/>
    <property type="match status" value="1"/>
</dbReference>
<dbReference type="SUPFAM" id="SSF53659">
    <property type="entry name" value="Isocitrate/Isopropylmalate dehydrogenase-like"/>
    <property type="match status" value="1"/>
</dbReference>
<keyword evidence="3" id="KW-0479">Metal-binding</keyword>
<keyword evidence="7" id="KW-0100">Branched-chain amino acid biosynthesis</keyword>
<dbReference type="SMART" id="SM01329">
    <property type="entry name" value="Iso_dh"/>
    <property type="match status" value="1"/>
</dbReference>
<dbReference type="Pfam" id="PF00180">
    <property type="entry name" value="Iso_dh"/>
    <property type="match status" value="1"/>
</dbReference>
<evidence type="ECO:0000256" key="5">
    <source>
        <dbReference type="ARBA" id="ARBA00023002"/>
    </source>
</evidence>
<comment type="caution">
    <text evidence="9">The sequence shown here is derived from an EMBL/GenBank/DDBJ whole genome shotgun (WGS) entry which is preliminary data.</text>
</comment>
<evidence type="ECO:0000313" key="9">
    <source>
        <dbReference type="EMBL" id="PZE15770.1"/>
    </source>
</evidence>
<evidence type="ECO:0000256" key="4">
    <source>
        <dbReference type="ARBA" id="ARBA00022842"/>
    </source>
</evidence>
<evidence type="ECO:0000313" key="10">
    <source>
        <dbReference type="Proteomes" id="UP000249248"/>
    </source>
</evidence>
<dbReference type="GO" id="GO:0009098">
    <property type="term" value="P:L-leucine biosynthetic process"/>
    <property type="evidence" value="ECO:0007669"/>
    <property type="project" value="UniProtKB-KW"/>
</dbReference>
<keyword evidence="10" id="KW-1185">Reference proteome</keyword>
<dbReference type="OrthoDB" id="9806254at2"/>
<dbReference type="GO" id="GO:0003862">
    <property type="term" value="F:3-isopropylmalate dehydrogenase activity"/>
    <property type="evidence" value="ECO:0007669"/>
    <property type="project" value="InterPro"/>
</dbReference>
<evidence type="ECO:0000256" key="1">
    <source>
        <dbReference type="ARBA" id="ARBA00022430"/>
    </source>
</evidence>
<dbReference type="GO" id="GO:0046872">
    <property type="term" value="F:metal ion binding"/>
    <property type="evidence" value="ECO:0007669"/>
    <property type="project" value="UniProtKB-KW"/>
</dbReference>
<dbReference type="InterPro" id="IPR024084">
    <property type="entry name" value="IsoPropMal-DH-like_dom"/>
</dbReference>
<keyword evidence="2" id="KW-0028">Amino-acid biosynthesis</keyword>
<dbReference type="AlphaFoldDB" id="A0A2W1MX83"/>
<gene>
    <name evidence="9" type="ORF">DNU06_16475</name>
</gene>
<name>A0A2W1MX83_9FLAO</name>
<dbReference type="InterPro" id="IPR004429">
    <property type="entry name" value="Isopropylmalate_DH"/>
</dbReference>
<evidence type="ECO:0000256" key="3">
    <source>
        <dbReference type="ARBA" id="ARBA00022723"/>
    </source>
</evidence>
<proteinExistence type="predicted"/>
<dbReference type="Gene3D" id="3.40.718.10">
    <property type="entry name" value="Isopropylmalate Dehydrogenase"/>
    <property type="match status" value="1"/>
</dbReference>
<dbReference type="EMBL" id="QKSB01000017">
    <property type="protein sequence ID" value="PZE15770.1"/>
    <property type="molecule type" value="Genomic_DNA"/>
</dbReference>
<evidence type="ECO:0000256" key="7">
    <source>
        <dbReference type="ARBA" id="ARBA00023304"/>
    </source>
</evidence>
<evidence type="ECO:0000256" key="2">
    <source>
        <dbReference type="ARBA" id="ARBA00022605"/>
    </source>
</evidence>
<reference evidence="9 10" key="1">
    <citation type="submission" date="2018-06" db="EMBL/GenBank/DDBJ databases">
        <title>The draft genome sequence of Crocinitomix sp. SM1701.</title>
        <authorList>
            <person name="Zhang X."/>
        </authorList>
    </citation>
    <scope>NUCLEOTIDE SEQUENCE [LARGE SCALE GENOMIC DNA]</scope>
    <source>
        <strain evidence="9 10">SM1701</strain>
    </source>
</reference>
<dbReference type="Proteomes" id="UP000249248">
    <property type="component" value="Unassembled WGS sequence"/>
</dbReference>
<evidence type="ECO:0000259" key="8">
    <source>
        <dbReference type="SMART" id="SM01329"/>
    </source>
</evidence>